<dbReference type="GO" id="GO:0006874">
    <property type="term" value="P:intracellular calcium ion homeostasis"/>
    <property type="evidence" value="ECO:0007669"/>
    <property type="project" value="TreeGrafter"/>
</dbReference>
<feature type="transmembrane region" description="Helical" evidence="5">
    <location>
        <begin position="6"/>
        <end position="25"/>
    </location>
</feature>
<feature type="transmembrane region" description="Helical" evidence="5">
    <location>
        <begin position="271"/>
        <end position="290"/>
    </location>
</feature>
<keyword evidence="2 5" id="KW-0812">Transmembrane</keyword>
<dbReference type="Pfam" id="PF01699">
    <property type="entry name" value="Na_Ca_ex"/>
    <property type="match status" value="2"/>
</dbReference>
<feature type="transmembrane region" description="Helical" evidence="5">
    <location>
        <begin position="102"/>
        <end position="119"/>
    </location>
</feature>
<keyword evidence="4 5" id="KW-0472">Membrane</keyword>
<organism evidence="7 8">
    <name type="scientific">Roseibium polysiphoniae</name>
    <dbReference type="NCBI Taxonomy" id="2571221"/>
    <lineage>
        <taxon>Bacteria</taxon>
        <taxon>Pseudomonadati</taxon>
        <taxon>Pseudomonadota</taxon>
        <taxon>Alphaproteobacteria</taxon>
        <taxon>Hyphomicrobiales</taxon>
        <taxon>Stappiaceae</taxon>
        <taxon>Roseibium</taxon>
    </lineage>
</organism>
<feature type="transmembrane region" description="Helical" evidence="5">
    <location>
        <begin position="245"/>
        <end position="265"/>
    </location>
</feature>
<feature type="transmembrane region" description="Helical" evidence="5">
    <location>
        <begin position="174"/>
        <end position="194"/>
    </location>
</feature>
<comment type="caution">
    <text evidence="7">The sequence shown here is derived from an EMBL/GenBank/DDBJ whole genome shotgun (WGS) entry which is preliminary data.</text>
</comment>
<dbReference type="AlphaFoldDB" id="A0A944CBQ7"/>
<accession>A0A944CBQ7</accession>
<dbReference type="Gene3D" id="1.20.1420.30">
    <property type="entry name" value="NCX, central ion-binding region"/>
    <property type="match status" value="1"/>
</dbReference>
<feature type="domain" description="Sodium/calcium exchanger membrane region" evidence="6">
    <location>
        <begin position="4"/>
        <end position="142"/>
    </location>
</feature>
<sequence>MLILELVAGLAFLVLGGDLLVRGSVGLAERMKISPLLIGIVLVGFGTSTPELMTSLLAALNGSPGIAVGNVIGSNTANILLILGTAAIIFPMKADPKALMRDGLVVSAAALACLALAYLGNVSRLSGGLLVLALTAYLVFTYRAESCQQTPSADMHRAEGEAVTARPWTQSAPVLVALTIGGLIMTMLGAKFLVDSSIVLATRMGIDEAVIGLTVVALGTSLPELVTSVVAALRRQTDIAFGNILGSNIYNIFGILGVAAMVKPIEMPEQILSFDIWVMLAATALLMIFARTGHRICRLEGAALLGLYGLYLGKLALQ</sequence>
<dbReference type="PANTHER" id="PTHR10846">
    <property type="entry name" value="SODIUM/POTASSIUM/CALCIUM EXCHANGER"/>
    <property type="match status" value="1"/>
</dbReference>
<reference evidence="7" key="1">
    <citation type="submission" date="2018-08" db="EMBL/GenBank/DDBJ databases">
        <authorList>
            <person name="Jin W."/>
            <person name="Wang H."/>
            <person name="Yang Y."/>
            <person name="Li M."/>
            <person name="Liu J."/>
        </authorList>
    </citation>
    <scope>NUCLEOTIDE SEQUENCE</scope>
    <source>
        <strain evidence="7">AESS21</strain>
    </source>
</reference>
<feature type="transmembrane region" description="Helical" evidence="5">
    <location>
        <begin position="125"/>
        <end position="142"/>
    </location>
</feature>
<dbReference type="EMBL" id="QTKU01000002">
    <property type="protein sequence ID" value="MBS8260129.1"/>
    <property type="molecule type" value="Genomic_DNA"/>
</dbReference>
<name>A0A944CBQ7_9HYPH</name>
<dbReference type="NCBIfam" id="TIGR00367">
    <property type="entry name" value="calcium/sodium antiporter"/>
    <property type="match status" value="1"/>
</dbReference>
<reference evidence="7" key="2">
    <citation type="journal article" date="2021" name="Microorganisms">
        <title>Bacterial Dimethylsulfoniopropionate Biosynthesis in the East China Sea.</title>
        <authorList>
            <person name="Liu J."/>
            <person name="Zhang Y."/>
            <person name="Liu J."/>
            <person name="Zhong H."/>
            <person name="Williams B.T."/>
            <person name="Zheng Y."/>
            <person name="Curson A.R.J."/>
            <person name="Sun C."/>
            <person name="Sun H."/>
            <person name="Song D."/>
            <person name="Wagner Mackenzie B."/>
            <person name="Bermejo Martinez A."/>
            <person name="Todd J.D."/>
            <person name="Zhang X.H."/>
        </authorList>
    </citation>
    <scope>NUCLEOTIDE SEQUENCE</scope>
    <source>
        <strain evidence="7">AESS21</strain>
    </source>
</reference>
<dbReference type="Proteomes" id="UP000705379">
    <property type="component" value="Unassembled WGS sequence"/>
</dbReference>
<evidence type="ECO:0000256" key="3">
    <source>
        <dbReference type="ARBA" id="ARBA00022989"/>
    </source>
</evidence>
<evidence type="ECO:0000313" key="7">
    <source>
        <dbReference type="EMBL" id="MBS8260129.1"/>
    </source>
</evidence>
<keyword evidence="3 5" id="KW-1133">Transmembrane helix</keyword>
<evidence type="ECO:0000259" key="6">
    <source>
        <dbReference type="Pfam" id="PF01699"/>
    </source>
</evidence>
<evidence type="ECO:0000313" key="8">
    <source>
        <dbReference type="Proteomes" id="UP000705379"/>
    </source>
</evidence>
<dbReference type="GO" id="GO:0008273">
    <property type="term" value="F:calcium, potassium:sodium antiporter activity"/>
    <property type="evidence" value="ECO:0007669"/>
    <property type="project" value="TreeGrafter"/>
</dbReference>
<dbReference type="InterPro" id="IPR004837">
    <property type="entry name" value="NaCa_Exmemb"/>
</dbReference>
<feature type="transmembrane region" description="Helical" evidence="5">
    <location>
        <begin position="66"/>
        <end position="90"/>
    </location>
</feature>
<evidence type="ECO:0000256" key="5">
    <source>
        <dbReference type="SAM" id="Phobius"/>
    </source>
</evidence>
<proteinExistence type="predicted"/>
<evidence type="ECO:0000256" key="4">
    <source>
        <dbReference type="ARBA" id="ARBA00023136"/>
    </source>
</evidence>
<dbReference type="InterPro" id="IPR004481">
    <property type="entry name" value="K/Na/Ca-exchanger"/>
</dbReference>
<feature type="transmembrane region" description="Helical" evidence="5">
    <location>
        <begin position="209"/>
        <end position="233"/>
    </location>
</feature>
<protein>
    <submittedName>
        <fullName evidence="7">Sodium:calcium antiporter</fullName>
    </submittedName>
</protein>
<dbReference type="InterPro" id="IPR044880">
    <property type="entry name" value="NCX_ion-bd_dom_sf"/>
</dbReference>
<evidence type="ECO:0000256" key="1">
    <source>
        <dbReference type="ARBA" id="ARBA00004141"/>
    </source>
</evidence>
<feature type="domain" description="Sodium/calcium exchanger membrane region" evidence="6">
    <location>
        <begin position="175"/>
        <end position="312"/>
    </location>
</feature>
<dbReference type="GO" id="GO:0005262">
    <property type="term" value="F:calcium channel activity"/>
    <property type="evidence" value="ECO:0007669"/>
    <property type="project" value="TreeGrafter"/>
</dbReference>
<dbReference type="GO" id="GO:0005886">
    <property type="term" value="C:plasma membrane"/>
    <property type="evidence" value="ECO:0007669"/>
    <property type="project" value="TreeGrafter"/>
</dbReference>
<comment type="subcellular location">
    <subcellularLocation>
        <location evidence="1">Membrane</location>
        <topology evidence="1">Multi-pass membrane protein</topology>
    </subcellularLocation>
</comment>
<dbReference type="RefSeq" id="WP_213215758.1">
    <property type="nucleotide sequence ID" value="NZ_QTKU01000002.1"/>
</dbReference>
<gene>
    <name evidence="7" type="ORF">DYI23_07860</name>
</gene>
<evidence type="ECO:0000256" key="2">
    <source>
        <dbReference type="ARBA" id="ARBA00022692"/>
    </source>
</evidence>
<feature type="transmembrane region" description="Helical" evidence="5">
    <location>
        <begin position="37"/>
        <end position="60"/>
    </location>
</feature>
<dbReference type="PANTHER" id="PTHR10846:SF8">
    <property type="entry name" value="INNER MEMBRANE PROTEIN YRBG"/>
    <property type="match status" value="1"/>
</dbReference>